<keyword evidence="6" id="KW-1185">Reference proteome</keyword>
<evidence type="ECO:0000256" key="2">
    <source>
        <dbReference type="ARBA" id="ARBA00023043"/>
    </source>
</evidence>
<dbReference type="InterPro" id="IPR036770">
    <property type="entry name" value="Ankyrin_rpt-contain_sf"/>
</dbReference>
<protein>
    <submittedName>
        <fullName evidence="5">Uncharacterized protein</fullName>
    </submittedName>
</protein>
<organism evidence="5 6">
    <name type="scientific">Botryobasidium botryosum (strain FD-172 SS1)</name>
    <dbReference type="NCBI Taxonomy" id="930990"/>
    <lineage>
        <taxon>Eukaryota</taxon>
        <taxon>Fungi</taxon>
        <taxon>Dikarya</taxon>
        <taxon>Basidiomycota</taxon>
        <taxon>Agaricomycotina</taxon>
        <taxon>Agaricomycetes</taxon>
        <taxon>Cantharellales</taxon>
        <taxon>Botryobasidiaceae</taxon>
        <taxon>Botryobasidium</taxon>
    </lineage>
</organism>
<dbReference type="STRING" id="930990.A0A067MHT7"/>
<dbReference type="AlphaFoldDB" id="A0A067MHT7"/>
<dbReference type="EMBL" id="KL198038">
    <property type="protein sequence ID" value="KDQ14280.1"/>
    <property type="molecule type" value="Genomic_DNA"/>
</dbReference>
<dbReference type="PROSITE" id="PS50297">
    <property type="entry name" value="ANK_REP_REGION"/>
    <property type="match status" value="1"/>
</dbReference>
<accession>A0A067MHT7</accession>
<dbReference type="OrthoDB" id="19174at2759"/>
<proteinExistence type="predicted"/>
<dbReference type="FunCoup" id="A0A067MHT7">
    <property type="interactions" value="19"/>
</dbReference>
<dbReference type="PANTHER" id="PTHR24171">
    <property type="entry name" value="ANKYRIN REPEAT DOMAIN-CONTAINING PROTEIN 39-RELATED"/>
    <property type="match status" value="1"/>
</dbReference>
<evidence type="ECO:0000313" key="6">
    <source>
        <dbReference type="Proteomes" id="UP000027195"/>
    </source>
</evidence>
<feature type="repeat" description="ANK" evidence="3">
    <location>
        <begin position="60"/>
        <end position="92"/>
    </location>
</feature>
<dbReference type="SUPFAM" id="SSF48403">
    <property type="entry name" value="Ankyrin repeat"/>
    <property type="match status" value="1"/>
</dbReference>
<dbReference type="InterPro" id="IPR002110">
    <property type="entry name" value="Ankyrin_rpt"/>
</dbReference>
<feature type="region of interest" description="Disordered" evidence="4">
    <location>
        <begin position="221"/>
        <end position="251"/>
    </location>
</feature>
<dbReference type="SMART" id="SM00248">
    <property type="entry name" value="ANK"/>
    <property type="match status" value="2"/>
</dbReference>
<dbReference type="PRINTS" id="PR01415">
    <property type="entry name" value="ANKYRIN"/>
</dbReference>
<dbReference type="Gene3D" id="1.25.40.20">
    <property type="entry name" value="Ankyrin repeat-containing domain"/>
    <property type="match status" value="1"/>
</dbReference>
<keyword evidence="2 3" id="KW-0040">ANK repeat</keyword>
<dbReference type="InParanoid" id="A0A067MHT7"/>
<reference evidence="6" key="1">
    <citation type="journal article" date="2014" name="Proc. Natl. Acad. Sci. U.S.A.">
        <title>Extensive sampling of basidiomycete genomes demonstrates inadequacy of the white-rot/brown-rot paradigm for wood decay fungi.</title>
        <authorList>
            <person name="Riley R."/>
            <person name="Salamov A.A."/>
            <person name="Brown D.W."/>
            <person name="Nagy L.G."/>
            <person name="Floudas D."/>
            <person name="Held B.W."/>
            <person name="Levasseur A."/>
            <person name="Lombard V."/>
            <person name="Morin E."/>
            <person name="Otillar R."/>
            <person name="Lindquist E.A."/>
            <person name="Sun H."/>
            <person name="LaButti K.M."/>
            <person name="Schmutz J."/>
            <person name="Jabbour D."/>
            <person name="Luo H."/>
            <person name="Baker S.E."/>
            <person name="Pisabarro A.G."/>
            <person name="Walton J.D."/>
            <person name="Blanchette R.A."/>
            <person name="Henrissat B."/>
            <person name="Martin F."/>
            <person name="Cullen D."/>
            <person name="Hibbett D.S."/>
            <person name="Grigoriev I.V."/>
        </authorList>
    </citation>
    <scope>NUCLEOTIDE SEQUENCE [LARGE SCALE GENOMIC DNA]</scope>
    <source>
        <strain evidence="6">FD-172 SS1</strain>
    </source>
</reference>
<gene>
    <name evidence="5" type="ORF">BOTBODRAFT_187931</name>
</gene>
<sequence length="251" mass="27118">MTVPESTSAKNIWIAAGDGDLERVRVTWLKFKVGTSARDQVLLGDPFFCPGLSPNAPDPNTYTPMHAAASYGHLAVLEYLIQHGGNVNIADEDGDTPLYTVESVDVAQFLVDHGARIDLRNSEGISPAEHLDEDFPDVAAFLRSLSGELPPGTMAEDPGADITMPSNHATDLASERLTNDLLANVQDIMQRAEQEGRDPDDELRGVVGRALVEGMTIGREWDTQVNSASDGVASENDGSVGKKPRWEHGER</sequence>
<evidence type="ECO:0000256" key="4">
    <source>
        <dbReference type="SAM" id="MobiDB-lite"/>
    </source>
</evidence>
<dbReference type="Pfam" id="PF12796">
    <property type="entry name" value="Ank_2"/>
    <property type="match status" value="1"/>
</dbReference>
<name>A0A067MHT7_BOTB1</name>
<keyword evidence="1" id="KW-0677">Repeat</keyword>
<dbReference type="PROSITE" id="PS50088">
    <property type="entry name" value="ANK_REPEAT"/>
    <property type="match status" value="1"/>
</dbReference>
<dbReference type="Proteomes" id="UP000027195">
    <property type="component" value="Unassembled WGS sequence"/>
</dbReference>
<dbReference type="HOGENOM" id="CLU_078327_1_0_1"/>
<evidence type="ECO:0000313" key="5">
    <source>
        <dbReference type="EMBL" id="KDQ14280.1"/>
    </source>
</evidence>
<evidence type="ECO:0000256" key="3">
    <source>
        <dbReference type="PROSITE-ProRule" id="PRU00023"/>
    </source>
</evidence>
<evidence type="ECO:0000256" key="1">
    <source>
        <dbReference type="ARBA" id="ARBA00022737"/>
    </source>
</evidence>